<gene>
    <name evidence="1" type="ORF">F9Z43_06600</name>
</gene>
<evidence type="ECO:0000313" key="2">
    <source>
        <dbReference type="Proteomes" id="UP000440965"/>
    </source>
</evidence>
<accession>A0A7X3F0J4</accession>
<comment type="caution">
    <text evidence="1">The sequence shown here is derived from an EMBL/GenBank/DDBJ whole genome shotgun (WGS) entry which is preliminary data.</text>
</comment>
<dbReference type="EMBL" id="WEIK01000004">
    <property type="protein sequence ID" value="MVF49005.1"/>
    <property type="molecule type" value="Genomic_DNA"/>
</dbReference>
<dbReference type="AlphaFoldDB" id="A0A7X3F0J4"/>
<reference evidence="1 2" key="1">
    <citation type="submission" date="2019-10" db="EMBL/GenBank/DDBJ databases">
        <title>XDR Pseudomonas monteilii producing IMP-16 from LCR.</title>
        <authorList>
            <person name="Ballaben A."/>
            <person name="Doi Y."/>
        </authorList>
    </citation>
    <scope>NUCLEOTIDE SEQUENCE [LARGE SCALE GENOMIC DNA]</scope>
    <source>
        <strain evidence="1 2">597/14</strain>
    </source>
</reference>
<proteinExistence type="predicted"/>
<evidence type="ECO:0000313" key="1">
    <source>
        <dbReference type="EMBL" id="MVF49005.1"/>
    </source>
</evidence>
<dbReference type="Proteomes" id="UP000440965">
    <property type="component" value="Unassembled WGS sequence"/>
</dbReference>
<organism evidence="1 2">
    <name type="scientific">Pseudomonas monteilii</name>
    <dbReference type="NCBI Taxonomy" id="76759"/>
    <lineage>
        <taxon>Bacteria</taxon>
        <taxon>Pseudomonadati</taxon>
        <taxon>Pseudomonadota</taxon>
        <taxon>Gammaproteobacteria</taxon>
        <taxon>Pseudomonadales</taxon>
        <taxon>Pseudomonadaceae</taxon>
        <taxon>Pseudomonas</taxon>
    </lineage>
</organism>
<sequence length="185" mass="21231">MDEHRDLPVRLDYFRLVKRLNEHLASLGQERIDEDIQEAWAGYFQEMAITQDEIDTVGPWYSKHYSISLSIPSLRQYVEHLRRHSTLPDQRITGGTESDAVAILEACAALELDRYRLSDALFQAAALVHHAAYRVDLPNIDPEYIRQEIEGRARLADYFSRDILNEAQKGVGAAAKLGRTLFPRH</sequence>
<name>A0A7X3F0J4_9PSED</name>
<dbReference type="RefSeq" id="WP_156867023.1">
    <property type="nucleotide sequence ID" value="NZ_JBFUNT010000026.1"/>
</dbReference>
<protein>
    <submittedName>
        <fullName evidence="1">Uncharacterized protein</fullName>
    </submittedName>
</protein>